<dbReference type="GO" id="GO:0046873">
    <property type="term" value="F:metal ion transmembrane transporter activity"/>
    <property type="evidence" value="ECO:0007669"/>
    <property type="project" value="InterPro"/>
</dbReference>
<dbReference type="InterPro" id="IPR001727">
    <property type="entry name" value="GDT1-like"/>
</dbReference>
<sequence length="89" mass="9458">MRKYGAFIATTVLFFIAEIGDKTQVATIVLGAQYTSVVAVTLGTTLGMMVANVPVVLLGGKLMQKLPLDLARYIASAVFIILGVVALLW</sequence>
<keyword evidence="5 6" id="KW-0472">Membrane</keyword>
<keyword evidence="8" id="KW-1185">Reference proteome</keyword>
<evidence type="ECO:0000313" key="8">
    <source>
        <dbReference type="Proteomes" id="UP000199626"/>
    </source>
</evidence>
<dbReference type="AlphaFoldDB" id="A0A1G6D480"/>
<keyword evidence="4 6" id="KW-1133">Transmembrane helix</keyword>
<reference evidence="8" key="1">
    <citation type="submission" date="2016-10" db="EMBL/GenBank/DDBJ databases">
        <authorList>
            <person name="Varghese N."/>
            <person name="Submissions S."/>
        </authorList>
    </citation>
    <scope>NUCLEOTIDE SEQUENCE [LARGE SCALE GENOMIC DNA]</scope>
    <source>
        <strain evidence="8">CGMCC 1.10824</strain>
    </source>
</reference>
<comment type="subcellular location">
    <subcellularLocation>
        <location evidence="1 6">Membrane</location>
        <topology evidence="1 6">Multi-pass membrane protein</topology>
    </subcellularLocation>
</comment>
<keyword evidence="3 6" id="KW-0812">Transmembrane</keyword>
<proteinExistence type="inferred from homology"/>
<evidence type="ECO:0000256" key="2">
    <source>
        <dbReference type="ARBA" id="ARBA00009190"/>
    </source>
</evidence>
<dbReference type="STRING" id="1159017.SAMN02927930_01521"/>
<dbReference type="OrthoDB" id="9801356at2"/>
<evidence type="ECO:0000313" key="7">
    <source>
        <dbReference type="EMBL" id="SDB39890.1"/>
    </source>
</evidence>
<dbReference type="RefSeq" id="WP_092593320.1">
    <property type="nucleotide sequence ID" value="NZ_FMXN01000008.1"/>
</dbReference>
<comment type="similarity">
    <text evidence="2 6">Belongs to the GDT1 family.</text>
</comment>
<dbReference type="GO" id="GO:0016020">
    <property type="term" value="C:membrane"/>
    <property type="evidence" value="ECO:0007669"/>
    <property type="project" value="UniProtKB-SubCell"/>
</dbReference>
<dbReference type="EMBL" id="FMXN01000008">
    <property type="protein sequence ID" value="SDB39890.1"/>
    <property type="molecule type" value="Genomic_DNA"/>
</dbReference>
<evidence type="ECO:0000256" key="4">
    <source>
        <dbReference type="ARBA" id="ARBA00022989"/>
    </source>
</evidence>
<feature type="transmembrane region" description="Helical" evidence="6">
    <location>
        <begin position="70"/>
        <end position="88"/>
    </location>
</feature>
<gene>
    <name evidence="7" type="ORF">SAMN02927930_01521</name>
</gene>
<dbReference type="Pfam" id="PF01169">
    <property type="entry name" value="GDT1"/>
    <property type="match status" value="1"/>
</dbReference>
<dbReference type="PANTHER" id="PTHR12608:SF1">
    <property type="entry name" value="TRANSMEMBRANE PROTEIN 165"/>
    <property type="match status" value="1"/>
</dbReference>
<evidence type="ECO:0000256" key="3">
    <source>
        <dbReference type="ARBA" id="ARBA00022692"/>
    </source>
</evidence>
<dbReference type="PANTHER" id="PTHR12608">
    <property type="entry name" value="TRANSMEMBRANE PROTEIN HTP-1 RELATED"/>
    <property type="match status" value="1"/>
</dbReference>
<comment type="caution">
    <text evidence="6">Lacks conserved residue(s) required for the propagation of feature annotation.</text>
</comment>
<accession>A0A1G6D480</accession>
<feature type="transmembrane region" description="Helical" evidence="6">
    <location>
        <begin position="36"/>
        <end position="58"/>
    </location>
</feature>
<organism evidence="7 8">
    <name type="scientific">Pseudidiomarina indica</name>
    <dbReference type="NCBI Taxonomy" id="1159017"/>
    <lineage>
        <taxon>Bacteria</taxon>
        <taxon>Pseudomonadati</taxon>
        <taxon>Pseudomonadota</taxon>
        <taxon>Gammaproteobacteria</taxon>
        <taxon>Alteromonadales</taxon>
        <taxon>Idiomarinaceae</taxon>
        <taxon>Pseudidiomarina</taxon>
    </lineage>
</organism>
<protein>
    <recommendedName>
        <fullName evidence="6">GDT1 family protein</fullName>
    </recommendedName>
</protein>
<evidence type="ECO:0000256" key="6">
    <source>
        <dbReference type="RuleBase" id="RU365102"/>
    </source>
</evidence>
<evidence type="ECO:0000256" key="1">
    <source>
        <dbReference type="ARBA" id="ARBA00004141"/>
    </source>
</evidence>
<evidence type="ECO:0000256" key="5">
    <source>
        <dbReference type="ARBA" id="ARBA00023136"/>
    </source>
</evidence>
<name>A0A1G6D480_9GAMM</name>
<dbReference type="Proteomes" id="UP000199626">
    <property type="component" value="Unassembled WGS sequence"/>
</dbReference>